<reference evidence="11 13" key="1">
    <citation type="submission" date="2016-10" db="EMBL/GenBank/DDBJ databases">
        <authorList>
            <person name="Varghese N."/>
            <person name="Submissions S."/>
        </authorList>
    </citation>
    <scope>NUCLEOTIDE SEQUENCE [LARGE SCALE GENOMIC DNA]</scope>
    <source>
        <strain evidence="11 13">UNC380MFSha3.1</strain>
    </source>
</reference>
<comment type="subcellular location">
    <subcellularLocation>
        <location evidence="1">Cell membrane</location>
        <topology evidence="1">Multi-pass membrane protein</topology>
    </subcellularLocation>
</comment>
<evidence type="ECO:0000256" key="5">
    <source>
        <dbReference type="ARBA" id="ARBA00022989"/>
    </source>
</evidence>
<dbReference type="InterPro" id="IPR036514">
    <property type="entry name" value="SGNH_hydro_sf"/>
</dbReference>
<evidence type="ECO:0000313" key="13">
    <source>
        <dbReference type="Proteomes" id="UP000198702"/>
    </source>
</evidence>
<accession>A0A5C8I7A1</accession>
<evidence type="ECO:0000256" key="8">
    <source>
        <dbReference type="SAM" id="MobiDB-lite"/>
    </source>
</evidence>
<dbReference type="PANTHER" id="PTHR23028:SF53">
    <property type="entry name" value="ACYL_TRANSF_3 DOMAIN-CONTAINING PROTEIN"/>
    <property type="match status" value="1"/>
</dbReference>
<keyword evidence="5 9" id="KW-1133">Transmembrane helix</keyword>
<dbReference type="CDD" id="cd01840">
    <property type="entry name" value="SGNH_hydrolase_yrhL_like"/>
    <property type="match status" value="1"/>
</dbReference>
<keyword evidence="4 9" id="KW-0812">Transmembrane</keyword>
<proteinExistence type="predicted"/>
<evidence type="ECO:0000256" key="2">
    <source>
        <dbReference type="ARBA" id="ARBA00022475"/>
    </source>
</evidence>
<evidence type="ECO:0000256" key="6">
    <source>
        <dbReference type="ARBA" id="ARBA00023136"/>
    </source>
</evidence>
<feature type="transmembrane region" description="Helical" evidence="9">
    <location>
        <begin position="232"/>
        <end position="252"/>
    </location>
</feature>
<dbReference type="GO" id="GO:0016747">
    <property type="term" value="F:acyltransferase activity, transferring groups other than amino-acyl groups"/>
    <property type="evidence" value="ECO:0007669"/>
    <property type="project" value="InterPro"/>
</dbReference>
<evidence type="ECO:0000313" key="11">
    <source>
        <dbReference type="EMBL" id="SFI56129.1"/>
    </source>
</evidence>
<dbReference type="Proteomes" id="UP000198702">
    <property type="component" value="Unassembled WGS sequence"/>
</dbReference>
<dbReference type="AlphaFoldDB" id="A0A5C8I7A1"/>
<dbReference type="GO" id="GO:0009103">
    <property type="term" value="P:lipopolysaccharide biosynthetic process"/>
    <property type="evidence" value="ECO:0007669"/>
    <property type="project" value="TreeGrafter"/>
</dbReference>
<feature type="compositionally biased region" description="Pro residues" evidence="8">
    <location>
        <begin position="459"/>
        <end position="469"/>
    </location>
</feature>
<feature type="transmembrane region" description="Helical" evidence="9">
    <location>
        <begin position="148"/>
        <end position="164"/>
    </location>
</feature>
<feature type="transmembrane region" description="Helical" evidence="9">
    <location>
        <begin position="203"/>
        <end position="220"/>
    </location>
</feature>
<dbReference type="PANTHER" id="PTHR23028">
    <property type="entry name" value="ACETYLTRANSFERASE"/>
    <property type="match status" value="1"/>
</dbReference>
<evidence type="ECO:0000256" key="4">
    <source>
        <dbReference type="ARBA" id="ARBA00022692"/>
    </source>
</evidence>
<feature type="compositionally biased region" description="Pro residues" evidence="8">
    <location>
        <begin position="431"/>
        <end position="445"/>
    </location>
</feature>
<evidence type="ECO:0000313" key="14">
    <source>
        <dbReference type="Proteomes" id="UP000321949"/>
    </source>
</evidence>
<evidence type="ECO:0000259" key="10">
    <source>
        <dbReference type="Pfam" id="PF01757"/>
    </source>
</evidence>
<evidence type="ECO:0000256" key="9">
    <source>
        <dbReference type="SAM" id="Phobius"/>
    </source>
</evidence>
<feature type="transmembrane region" description="Helical" evidence="9">
    <location>
        <begin position="304"/>
        <end position="324"/>
    </location>
</feature>
<dbReference type="EMBL" id="FOQZ01000003">
    <property type="protein sequence ID" value="SFI56129.1"/>
    <property type="molecule type" value="Genomic_DNA"/>
</dbReference>
<dbReference type="InterPro" id="IPR002656">
    <property type="entry name" value="Acyl_transf_3_dom"/>
</dbReference>
<name>A0A5C8I7A1_9MICO</name>
<evidence type="ECO:0000256" key="3">
    <source>
        <dbReference type="ARBA" id="ARBA00022679"/>
    </source>
</evidence>
<dbReference type="SUPFAM" id="SSF52266">
    <property type="entry name" value="SGNH hydrolase"/>
    <property type="match status" value="1"/>
</dbReference>
<organism evidence="12 14">
    <name type="scientific">Microbacterium saccharophilum</name>
    <dbReference type="NCBI Taxonomy" id="1213358"/>
    <lineage>
        <taxon>Bacteria</taxon>
        <taxon>Bacillati</taxon>
        <taxon>Actinomycetota</taxon>
        <taxon>Actinomycetes</taxon>
        <taxon>Micrococcales</taxon>
        <taxon>Microbacteriaceae</taxon>
        <taxon>Microbacterium</taxon>
    </lineage>
</organism>
<keyword evidence="7 11" id="KW-0012">Acyltransferase</keyword>
<feature type="transmembrane region" description="Helical" evidence="9">
    <location>
        <begin position="78"/>
        <end position="97"/>
    </location>
</feature>
<feature type="compositionally biased region" description="Low complexity" evidence="8">
    <location>
        <begin position="446"/>
        <end position="458"/>
    </location>
</feature>
<keyword evidence="6 9" id="KW-0472">Membrane</keyword>
<evidence type="ECO:0000256" key="1">
    <source>
        <dbReference type="ARBA" id="ARBA00004651"/>
    </source>
</evidence>
<dbReference type="InterPro" id="IPR050879">
    <property type="entry name" value="Acyltransferase_3"/>
</dbReference>
<feature type="region of interest" description="Disordered" evidence="8">
    <location>
        <begin position="423"/>
        <end position="493"/>
    </location>
</feature>
<dbReference type="GO" id="GO:0016787">
    <property type="term" value="F:hydrolase activity"/>
    <property type="evidence" value="ECO:0007669"/>
    <property type="project" value="UniProtKB-KW"/>
</dbReference>
<evidence type="ECO:0000256" key="7">
    <source>
        <dbReference type="ARBA" id="ARBA00023315"/>
    </source>
</evidence>
<comment type="caution">
    <text evidence="12">The sequence shown here is derived from an EMBL/GenBank/DDBJ whole genome shotgun (WGS) entry which is preliminary data.</text>
</comment>
<feature type="domain" description="Acyltransferase 3" evidence="10">
    <location>
        <begin position="10"/>
        <end position="344"/>
    </location>
</feature>
<dbReference type="GO" id="GO:0005886">
    <property type="term" value="C:plasma membrane"/>
    <property type="evidence" value="ECO:0007669"/>
    <property type="project" value="UniProtKB-SubCell"/>
</dbReference>
<feature type="transmembrane region" description="Helical" evidence="9">
    <location>
        <begin position="258"/>
        <end position="279"/>
    </location>
</feature>
<keyword evidence="3 12" id="KW-0808">Transferase</keyword>
<dbReference type="Proteomes" id="UP000321949">
    <property type="component" value="Unassembled WGS sequence"/>
</dbReference>
<evidence type="ECO:0000313" key="12">
    <source>
        <dbReference type="EMBL" id="TXK15386.1"/>
    </source>
</evidence>
<dbReference type="EMBL" id="VRSX01000001">
    <property type="protein sequence ID" value="TXK15386.1"/>
    <property type="molecule type" value="Genomic_DNA"/>
</dbReference>
<feature type="transmembrane region" description="Helical" evidence="9">
    <location>
        <begin position="330"/>
        <end position="351"/>
    </location>
</feature>
<feature type="transmembrane region" description="Helical" evidence="9">
    <location>
        <begin position="379"/>
        <end position="402"/>
    </location>
</feature>
<dbReference type="Gene3D" id="3.40.50.1110">
    <property type="entry name" value="SGNH hydrolase"/>
    <property type="match status" value="1"/>
</dbReference>
<dbReference type="OrthoDB" id="3404679at2"/>
<gene>
    <name evidence="12" type="ORF">FVP74_03035</name>
    <name evidence="11" type="ORF">SAMN04487751_2128</name>
</gene>
<keyword evidence="14" id="KW-1185">Reference proteome</keyword>
<reference evidence="12 14" key="2">
    <citation type="submission" date="2019-08" db="EMBL/GenBank/DDBJ databases">
        <authorList>
            <person name="Dong K."/>
        </authorList>
    </citation>
    <scope>NUCLEOTIDE SEQUENCE [LARGE SCALE GENOMIC DNA]</scope>
    <source>
        <strain evidence="12 14">K-1</strain>
    </source>
</reference>
<feature type="transmembrane region" description="Helical" evidence="9">
    <location>
        <begin position="12"/>
        <end position="32"/>
    </location>
</feature>
<keyword evidence="2" id="KW-1003">Cell membrane</keyword>
<protein>
    <submittedName>
        <fullName evidence="12">Acetyltransferase</fullName>
    </submittedName>
    <submittedName>
        <fullName evidence="11">Peptidoglycan/LPS O-acetylase OafA/YrhL, contains acyltransferase and SGNH-hydrolase domains</fullName>
    </submittedName>
</protein>
<dbReference type="Pfam" id="PF01757">
    <property type="entry name" value="Acyl_transf_3"/>
    <property type="match status" value="1"/>
</dbReference>
<dbReference type="RefSeq" id="WP_051956223.1">
    <property type="nucleotide sequence ID" value="NZ_BKAH01000002.1"/>
</dbReference>
<feature type="transmembrane region" description="Helical" evidence="9">
    <location>
        <begin position="38"/>
        <end position="57"/>
    </location>
</feature>
<keyword evidence="11" id="KW-0378">Hydrolase</keyword>
<sequence>MTSSASARFAGLDGLRAVAVLLVVIYHLFPAWLLQSGFIGVDVFFVISGFLITSLLLRERERNGRIALGPFWIRRARRLVPALVAVVTVCASAAWLIGGDVLVGLGLQVAGAATFSYNWLSLATGASYFTASQPEVFRNLWSLAVEEQFYLLWPLLLPLFLLLPGRWLRTAAALALGAGSAAWAVTLLATAEPTRTYYGTDSHAFGLLLGVALAFALQGATTRTAPPLAVRLMGPVLGTAALAALVALATMTPTTDAVTFPGALVAASVLAGVVIVVSVRPGSLFGRTLDIAPLRWIGERSYGIYLWHWPLVVLVTAAGSGTTADAGVPVAAGATAAVLTLVLSELSYRFVEQPVRVHGFRGVGRRVRARLASSPARRFGAVASIVAGAVLLGGTTAAVAAAPETTSSEAVVQAGQDALDRALADAAAGPEAPPAPAAPPAPTVPAAPDAAPPAAAAPSPTPCATPGPQLPAGDTAAPCRLADDRPAPPASAHVAGDRVTAIGDSVMLASAPGLLETFPGIHVDAEVSRSMWTAPEILTRLADQGQLREYVVVALGTNGPVDGATLEDVARIVGPARHLVLVNAFAPRDWIPGVNQEIAAFAASHRGVSIADWSAAIDDRTDLLASDRIHPGAAGGKVFADAVATAVQRVEDEQLQARYEAADLLWSIRHAIPVREGGRPQ</sequence>